<accession>A0A2H3DNN9</accession>
<dbReference type="OMA" id="HITTPAM"/>
<name>A0A2H3DNN9_ARMGA</name>
<dbReference type="InParanoid" id="A0A2H3DNN9"/>
<dbReference type="EMBL" id="KZ293658">
    <property type="protein sequence ID" value="PBK92478.1"/>
    <property type="molecule type" value="Genomic_DNA"/>
</dbReference>
<feature type="transmembrane region" description="Helical" evidence="1">
    <location>
        <begin position="44"/>
        <end position="64"/>
    </location>
</feature>
<protein>
    <submittedName>
        <fullName evidence="2">Uncharacterized protein</fullName>
    </submittedName>
</protein>
<dbReference type="STRING" id="47427.A0A2H3DNN9"/>
<evidence type="ECO:0000313" key="3">
    <source>
        <dbReference type="Proteomes" id="UP000217790"/>
    </source>
</evidence>
<feature type="transmembrane region" description="Helical" evidence="1">
    <location>
        <begin position="76"/>
        <end position="100"/>
    </location>
</feature>
<organism evidence="2 3">
    <name type="scientific">Armillaria gallica</name>
    <name type="common">Bulbous honey fungus</name>
    <name type="synonym">Armillaria bulbosa</name>
    <dbReference type="NCBI Taxonomy" id="47427"/>
    <lineage>
        <taxon>Eukaryota</taxon>
        <taxon>Fungi</taxon>
        <taxon>Dikarya</taxon>
        <taxon>Basidiomycota</taxon>
        <taxon>Agaricomycotina</taxon>
        <taxon>Agaricomycetes</taxon>
        <taxon>Agaricomycetidae</taxon>
        <taxon>Agaricales</taxon>
        <taxon>Marasmiineae</taxon>
        <taxon>Physalacriaceae</taxon>
        <taxon>Armillaria</taxon>
    </lineage>
</organism>
<gene>
    <name evidence="2" type="ORF">ARMGADRAFT_1080549</name>
</gene>
<reference evidence="3" key="1">
    <citation type="journal article" date="2017" name="Nat. Ecol. Evol.">
        <title>Genome expansion and lineage-specific genetic innovations in the forest pathogenic fungi Armillaria.</title>
        <authorList>
            <person name="Sipos G."/>
            <person name="Prasanna A.N."/>
            <person name="Walter M.C."/>
            <person name="O'Connor E."/>
            <person name="Balint B."/>
            <person name="Krizsan K."/>
            <person name="Kiss B."/>
            <person name="Hess J."/>
            <person name="Varga T."/>
            <person name="Slot J."/>
            <person name="Riley R."/>
            <person name="Boka B."/>
            <person name="Rigling D."/>
            <person name="Barry K."/>
            <person name="Lee J."/>
            <person name="Mihaltcheva S."/>
            <person name="LaButti K."/>
            <person name="Lipzen A."/>
            <person name="Waldron R."/>
            <person name="Moloney N.M."/>
            <person name="Sperisen C."/>
            <person name="Kredics L."/>
            <person name="Vagvoelgyi C."/>
            <person name="Patrignani A."/>
            <person name="Fitzpatrick D."/>
            <person name="Nagy I."/>
            <person name="Doyle S."/>
            <person name="Anderson J.B."/>
            <person name="Grigoriev I.V."/>
            <person name="Gueldener U."/>
            <person name="Muensterkoetter M."/>
            <person name="Nagy L.G."/>
        </authorList>
    </citation>
    <scope>NUCLEOTIDE SEQUENCE [LARGE SCALE GENOMIC DNA]</scope>
    <source>
        <strain evidence="3">Ar21-2</strain>
    </source>
</reference>
<keyword evidence="1" id="KW-0472">Membrane</keyword>
<sequence>MSIQKRKDALIVAFDTLEMSGLVLLLTILAPALFSPNVKRTATWFGMIVAVITYCVSYSILMFIGGQDDPELSPGVCLFQACLVYSTPFLFIVELLVHLIRTFRGKTPSRVTPIILLASSSLLSLCVALEVLVVYILHDFY</sequence>
<feature type="transmembrane region" description="Helical" evidence="1">
    <location>
        <begin position="12"/>
        <end position="32"/>
    </location>
</feature>
<keyword evidence="1" id="KW-0812">Transmembrane</keyword>
<evidence type="ECO:0000313" key="2">
    <source>
        <dbReference type="EMBL" id="PBK92478.1"/>
    </source>
</evidence>
<feature type="transmembrane region" description="Helical" evidence="1">
    <location>
        <begin position="112"/>
        <end position="137"/>
    </location>
</feature>
<keyword evidence="1" id="KW-1133">Transmembrane helix</keyword>
<evidence type="ECO:0000256" key="1">
    <source>
        <dbReference type="SAM" id="Phobius"/>
    </source>
</evidence>
<proteinExistence type="predicted"/>
<keyword evidence="3" id="KW-1185">Reference proteome</keyword>
<dbReference type="OrthoDB" id="2942412at2759"/>
<dbReference type="AlphaFoldDB" id="A0A2H3DNN9"/>
<dbReference type="Proteomes" id="UP000217790">
    <property type="component" value="Unassembled WGS sequence"/>
</dbReference>